<keyword evidence="12" id="KW-1185">Reference proteome</keyword>
<protein>
    <recommendedName>
        <fullName evidence="2">histidine kinase</fullName>
        <ecNumber evidence="2">2.7.13.3</ecNumber>
    </recommendedName>
</protein>
<dbReference type="InterPro" id="IPR018060">
    <property type="entry name" value="HTH_AraC"/>
</dbReference>
<feature type="domain" description="Histidine kinase" evidence="9">
    <location>
        <begin position="148"/>
        <end position="376"/>
    </location>
</feature>
<proteinExistence type="predicted"/>
<dbReference type="Gene3D" id="3.30.565.10">
    <property type="entry name" value="Histidine kinase-like ATPase, C-terminal domain"/>
    <property type="match status" value="1"/>
</dbReference>
<dbReference type="Pfam" id="PF12833">
    <property type="entry name" value="HTH_18"/>
    <property type="match status" value="1"/>
</dbReference>
<evidence type="ECO:0000259" key="10">
    <source>
        <dbReference type="PROSITE" id="PS50110"/>
    </source>
</evidence>
<dbReference type="PROSITE" id="PS50109">
    <property type="entry name" value="HIS_KIN"/>
    <property type="match status" value="1"/>
</dbReference>
<dbReference type="SMART" id="SM00388">
    <property type="entry name" value="HisKA"/>
    <property type="match status" value="1"/>
</dbReference>
<feature type="domain" description="HTH araC/xylS-type" evidence="8">
    <location>
        <begin position="562"/>
        <end position="660"/>
    </location>
</feature>
<dbReference type="InterPro" id="IPR003661">
    <property type="entry name" value="HisK_dim/P_dom"/>
</dbReference>
<dbReference type="Gene3D" id="1.10.10.60">
    <property type="entry name" value="Homeodomain-like"/>
    <property type="match status" value="1"/>
</dbReference>
<dbReference type="SUPFAM" id="SSF46689">
    <property type="entry name" value="Homeodomain-like"/>
    <property type="match status" value="1"/>
</dbReference>
<dbReference type="SMART" id="SM00342">
    <property type="entry name" value="HTH_ARAC"/>
    <property type="match status" value="1"/>
</dbReference>
<dbReference type="PRINTS" id="PR00344">
    <property type="entry name" value="BCTRLSENSOR"/>
</dbReference>
<keyword evidence="6" id="KW-0804">Transcription</keyword>
<dbReference type="Pfam" id="PF00072">
    <property type="entry name" value="Response_reg"/>
    <property type="match status" value="2"/>
</dbReference>
<dbReference type="Pfam" id="PF02518">
    <property type="entry name" value="HATPase_c"/>
    <property type="match status" value="1"/>
</dbReference>
<comment type="catalytic activity">
    <reaction evidence="1">
        <text>ATP + protein L-histidine = ADP + protein N-phospho-L-histidine.</text>
        <dbReference type="EC" id="2.7.13.3"/>
    </reaction>
</comment>
<gene>
    <name evidence="11" type="ORF">O3303_14185</name>
</gene>
<feature type="modified residue" description="4-aspartylphosphate" evidence="7">
    <location>
        <position position="58"/>
    </location>
</feature>
<dbReference type="Pfam" id="PF00512">
    <property type="entry name" value="HisKA"/>
    <property type="match status" value="1"/>
</dbReference>
<reference evidence="11 12" key="1">
    <citation type="submission" date="2022-12" db="EMBL/GenBank/DDBJ databases">
        <title>Hymenobacter canadensis sp. nov. isolated from lake water of the Cambridge Bay, Canada.</title>
        <authorList>
            <person name="Kim W.H."/>
            <person name="Lee Y.M."/>
        </authorList>
    </citation>
    <scope>NUCLEOTIDE SEQUENCE [LARGE SCALE GENOMIC DNA]</scope>
    <source>
        <strain evidence="11 12">PAMC 29467</strain>
    </source>
</reference>
<dbReference type="Gene3D" id="3.40.50.2300">
    <property type="match status" value="2"/>
</dbReference>
<dbReference type="InterPro" id="IPR036097">
    <property type="entry name" value="HisK_dim/P_sf"/>
</dbReference>
<dbReference type="InterPro" id="IPR018062">
    <property type="entry name" value="HTH_AraC-typ_CS"/>
</dbReference>
<dbReference type="SUPFAM" id="SSF55874">
    <property type="entry name" value="ATPase domain of HSP90 chaperone/DNA topoisomerase II/histidine kinase"/>
    <property type="match status" value="1"/>
</dbReference>
<feature type="domain" description="Response regulatory" evidence="10">
    <location>
        <begin position="4"/>
        <end position="123"/>
    </location>
</feature>
<keyword evidence="3 7" id="KW-0597">Phosphoprotein</keyword>
<keyword evidence="4" id="KW-0805">Transcription regulation</keyword>
<evidence type="ECO:0000313" key="12">
    <source>
        <dbReference type="Proteomes" id="UP001211005"/>
    </source>
</evidence>
<name>A0ABY7LKJ8_9BACT</name>
<dbReference type="Gene3D" id="1.10.287.130">
    <property type="match status" value="1"/>
</dbReference>
<accession>A0ABY7LKJ8</accession>
<dbReference type="SUPFAM" id="SSF47384">
    <property type="entry name" value="Homodimeric domain of signal transducing histidine kinase"/>
    <property type="match status" value="1"/>
</dbReference>
<dbReference type="EMBL" id="CP114767">
    <property type="protein sequence ID" value="WBA40968.1"/>
    <property type="molecule type" value="Genomic_DNA"/>
</dbReference>
<dbReference type="InterPro" id="IPR001789">
    <property type="entry name" value="Sig_transdc_resp-reg_receiver"/>
</dbReference>
<dbReference type="PANTHER" id="PTHR43547">
    <property type="entry name" value="TWO-COMPONENT HISTIDINE KINASE"/>
    <property type="match status" value="1"/>
</dbReference>
<dbReference type="InterPro" id="IPR003594">
    <property type="entry name" value="HATPase_dom"/>
</dbReference>
<dbReference type="InterPro" id="IPR011006">
    <property type="entry name" value="CheY-like_superfamily"/>
</dbReference>
<evidence type="ECO:0000313" key="11">
    <source>
        <dbReference type="EMBL" id="WBA40968.1"/>
    </source>
</evidence>
<evidence type="ECO:0000256" key="7">
    <source>
        <dbReference type="PROSITE-ProRule" id="PRU00169"/>
    </source>
</evidence>
<sequence length="665" mass="73702">MATKILVVDDEEDVADLLGQRFRHKIKDGTYDFRFAESGQQALTLMQNEPDFDVLLLDINMPDINGLTLLSRLPELMPLSRAVIVSAYGDMDNIRTAMNRGAFDFVCKPINFLDLDATIEKTAQHVQQLREAAQVKMMAELKTHFFDNITHEFRTPLTLILAPVAGLLQLPDLPESLRPDLLTVERNARQLLYLINQLLELARLEAGQLRVALQPGLLSDYLRELVDGFQALARQRGITLTYAAELPGTWLYDAEKVAHIAYNLLANALKFMPPLLASPAAPDARRQVTVHLSGGPERMRLAVADTGVGISAANLPRIFDRFYQAAPGATQLPVGSGIGLALVRELTTLMGGQVSVQSTTTPPTGTTFVVELPLQPALPSEPATPGTTAPDWLPAPMPVPPAPDLPSDHAPDSPLIVLIEDNEELRTYLARQLAPLYRVLAAANGAEGWQLIQQELPDVVVSDVMMPELDGYELTYRIKNTPATDHVAVVLLTAQGTHSQRLTGLRQGADEYLTKPFHLEELVLRLHNILVRQQRLRTLYGQQLSRPELSQPTETVQNGWLRSLYEVLEKHLDDPELNVERLADQLAMSRKTLLRKVQALTHLAPSELIQQYRLRKAADLLRAGHSVADTAYAVGFNTPAYFGQCFKDLYQLTPSEFSTAPIPQP</sequence>
<dbReference type="SMART" id="SM00387">
    <property type="entry name" value="HATPase_c"/>
    <property type="match status" value="1"/>
</dbReference>
<dbReference type="SUPFAM" id="SSF52172">
    <property type="entry name" value="CheY-like"/>
    <property type="match status" value="2"/>
</dbReference>
<evidence type="ECO:0000256" key="1">
    <source>
        <dbReference type="ARBA" id="ARBA00000085"/>
    </source>
</evidence>
<dbReference type="InterPro" id="IPR005467">
    <property type="entry name" value="His_kinase_dom"/>
</dbReference>
<evidence type="ECO:0000256" key="2">
    <source>
        <dbReference type="ARBA" id="ARBA00012438"/>
    </source>
</evidence>
<dbReference type="InterPro" id="IPR004358">
    <property type="entry name" value="Sig_transdc_His_kin-like_C"/>
</dbReference>
<evidence type="ECO:0000256" key="4">
    <source>
        <dbReference type="ARBA" id="ARBA00023015"/>
    </source>
</evidence>
<dbReference type="CDD" id="cd17574">
    <property type="entry name" value="REC_OmpR"/>
    <property type="match status" value="1"/>
</dbReference>
<dbReference type="Proteomes" id="UP001211005">
    <property type="component" value="Chromosome"/>
</dbReference>
<dbReference type="SMART" id="SM00448">
    <property type="entry name" value="REC"/>
    <property type="match status" value="2"/>
</dbReference>
<dbReference type="InterPro" id="IPR009057">
    <property type="entry name" value="Homeodomain-like_sf"/>
</dbReference>
<dbReference type="InterPro" id="IPR036890">
    <property type="entry name" value="HATPase_C_sf"/>
</dbReference>
<dbReference type="PROSITE" id="PS00041">
    <property type="entry name" value="HTH_ARAC_FAMILY_1"/>
    <property type="match status" value="1"/>
</dbReference>
<organism evidence="11 12">
    <name type="scientific">Hymenobacter canadensis</name>
    <dbReference type="NCBI Taxonomy" id="2999067"/>
    <lineage>
        <taxon>Bacteria</taxon>
        <taxon>Pseudomonadati</taxon>
        <taxon>Bacteroidota</taxon>
        <taxon>Cytophagia</taxon>
        <taxon>Cytophagales</taxon>
        <taxon>Hymenobacteraceae</taxon>
        <taxon>Hymenobacter</taxon>
    </lineage>
</organism>
<dbReference type="PROSITE" id="PS01124">
    <property type="entry name" value="HTH_ARAC_FAMILY_2"/>
    <property type="match status" value="1"/>
</dbReference>
<dbReference type="CDD" id="cd00082">
    <property type="entry name" value="HisKA"/>
    <property type="match status" value="1"/>
</dbReference>
<evidence type="ECO:0000256" key="5">
    <source>
        <dbReference type="ARBA" id="ARBA00023125"/>
    </source>
</evidence>
<dbReference type="EC" id="2.7.13.3" evidence="2"/>
<keyword evidence="5" id="KW-0238">DNA-binding</keyword>
<evidence type="ECO:0000259" key="8">
    <source>
        <dbReference type="PROSITE" id="PS01124"/>
    </source>
</evidence>
<evidence type="ECO:0000256" key="6">
    <source>
        <dbReference type="ARBA" id="ARBA00023163"/>
    </source>
</evidence>
<feature type="domain" description="Response regulatory" evidence="10">
    <location>
        <begin position="415"/>
        <end position="530"/>
    </location>
</feature>
<dbReference type="RefSeq" id="WP_269559054.1">
    <property type="nucleotide sequence ID" value="NZ_CP114767.1"/>
</dbReference>
<feature type="modified residue" description="4-aspartylphosphate" evidence="7">
    <location>
        <position position="463"/>
    </location>
</feature>
<evidence type="ECO:0000256" key="3">
    <source>
        <dbReference type="ARBA" id="ARBA00022553"/>
    </source>
</evidence>
<dbReference type="PROSITE" id="PS50110">
    <property type="entry name" value="RESPONSE_REGULATORY"/>
    <property type="match status" value="2"/>
</dbReference>
<evidence type="ECO:0000259" key="9">
    <source>
        <dbReference type="PROSITE" id="PS50109"/>
    </source>
</evidence>
<dbReference type="PANTHER" id="PTHR43547:SF2">
    <property type="entry name" value="HYBRID SIGNAL TRANSDUCTION HISTIDINE KINASE C"/>
    <property type="match status" value="1"/>
</dbReference>